<proteinExistence type="predicted"/>
<feature type="compositionally biased region" description="Polar residues" evidence="1">
    <location>
        <begin position="239"/>
        <end position="255"/>
    </location>
</feature>
<evidence type="ECO:0000256" key="1">
    <source>
        <dbReference type="SAM" id="MobiDB-lite"/>
    </source>
</evidence>
<feature type="region of interest" description="Disordered" evidence="1">
    <location>
        <begin position="232"/>
        <end position="278"/>
    </location>
</feature>
<accession>A0A5E8CJW4</accession>
<evidence type="ECO:0000313" key="2">
    <source>
        <dbReference type="EMBL" id="VVU94929.1"/>
    </source>
</evidence>
<name>A0A5E8CJW4_9ZZZZ</name>
<organism evidence="2">
    <name type="scientific">seawater metagenome</name>
    <dbReference type="NCBI Taxonomy" id="1561972"/>
    <lineage>
        <taxon>unclassified sequences</taxon>
        <taxon>metagenomes</taxon>
        <taxon>ecological metagenomes</taxon>
    </lineage>
</organism>
<sequence length="1067" mass="118992">MEVILISALAYAGYKIKDDDNNNNELNCNTDSESLIIKDIYNSNELKKIKKKSKQIAKNKKKDKSRITGKITEGFGNVKKEDNYKNQFDTLEFNSSGPNSMNENDSGFSTFDNGNNMTYNITNIENFQHNNMNPHTSARDIDMNLNSQDSVFQERLGIFTGSSDTYQPKKESAPLFKPMKDLTYVNGAPNNIDILQDRYLPSMMKNNENLPFSSNIKVLPGLDGRNQDGLYGDTRILPKSSNELRNRNNPLTSYESRIIGDGKKGEYRAPDPNVQSRKPMTYKINKKDDIYPTVAHYRQQTLTGKINPTYTNRTKSIYHSGPAKSENYLSMPDDQRAKIRETDKVGYRSDGITRNVNSNVKSILQNKKSINLPTTRREATSGKSYVGGIGRKNDSKSYTINRSDVPLTTLKQTMINNRNIMGVTATQNNHKSYTFDKNMILPRTIKETTINKTRHGGAIGHVNKSMVYDPSDRPNVTIKQTTIANSRTGDVKLQGGTYAFDPNDKPGVTVKQTTVGNTRTGDVRIQEGTYAFDPNDKPATTLKQTTVGNTRTGDVRIQEGTYAFDPNDKPATTLKQTIVGNTRTGDVRIQEGTYAFDPNDKPATTLKQTIVGNTRTGDVRIQEGTYAFNPNDTPATTIKQTTVGNTRTGDLRIQEGTYAFNPYDTPATTIKQTTVANTRTGEVRIQEGTYAFNPNDTPATTIKQTTVGNTRTGDLTIQGGTYAFNPKDTPNVTMKETTIGNTRTGEVRIQEGTYAFNPNDKPLTTMKETTVGNTRTGEVRIQEGTYAFNPNDKPGTTLKQTLVDKTRTGGLTGAINKSKAFDPNDKPLTTMKETLVGKTRVGGIEGKNGTYTLDKSDIAKPTMKQTTVGKTYTGVLSNPTDKNTGYLTSNMEAPVTQRQTMHKSHTGAVFDSQGKGYISNKMHAPTTTKETTMLQDYTGGMKHELENHRIYDDVIHMETNQEREKIAQGRKPTQRSYNKGPNKKDINVNLKSYVNSARDNVPSRSLNQNMENNLSSMYSRNRFDLNECNGLRLDPTTLSALKDNPYVNNMVFTQNSKENPYEDNEKC</sequence>
<reference evidence="2" key="1">
    <citation type="submission" date="2019-09" db="EMBL/GenBank/DDBJ databases">
        <authorList>
            <person name="Needham M D."/>
        </authorList>
    </citation>
    <scope>NUCLEOTIDE SEQUENCE</scope>
</reference>
<gene>
    <name evidence="2" type="ORF">CPAV1605_654</name>
</gene>
<dbReference type="EMBL" id="CABVLZ010000002">
    <property type="protein sequence ID" value="VVU94929.1"/>
    <property type="molecule type" value="Genomic_DNA"/>
</dbReference>
<dbReference type="AlphaFoldDB" id="A0A5E8CJW4"/>
<protein>
    <submittedName>
        <fullName evidence="2">Uncharacterized protein</fullName>
    </submittedName>
</protein>
<feature type="region of interest" description="Disordered" evidence="1">
    <location>
        <begin position="965"/>
        <end position="986"/>
    </location>
</feature>
<feature type="compositionally biased region" description="Basic and acidic residues" evidence="1">
    <location>
        <begin position="258"/>
        <end position="269"/>
    </location>
</feature>